<dbReference type="PANTHER" id="PTHR12608">
    <property type="entry name" value="TRANSMEMBRANE PROTEIN HTP-1 RELATED"/>
    <property type="match status" value="1"/>
</dbReference>
<evidence type="ECO:0000313" key="8">
    <source>
        <dbReference type="Proteomes" id="UP000564378"/>
    </source>
</evidence>
<evidence type="ECO:0000256" key="6">
    <source>
        <dbReference type="RuleBase" id="RU365102"/>
    </source>
</evidence>
<evidence type="ECO:0000256" key="5">
    <source>
        <dbReference type="ARBA" id="ARBA00023136"/>
    </source>
</evidence>
<name>A0A842HXY0_9SPHN</name>
<evidence type="ECO:0000256" key="3">
    <source>
        <dbReference type="ARBA" id="ARBA00022692"/>
    </source>
</evidence>
<dbReference type="PANTHER" id="PTHR12608:SF1">
    <property type="entry name" value="TRANSMEMBRANE PROTEIN 165"/>
    <property type="match status" value="1"/>
</dbReference>
<reference evidence="7 8" key="1">
    <citation type="submission" date="2020-08" db="EMBL/GenBank/DDBJ databases">
        <title>Draft genome sequence of Parasphingopyxis sp. GrpM-11.</title>
        <authorList>
            <person name="Oh J."/>
            <person name="Roh D.-H."/>
        </authorList>
    </citation>
    <scope>NUCLEOTIDE SEQUENCE [LARGE SCALE GENOMIC DNA]</scope>
    <source>
        <strain evidence="7 8">GrpM-11</strain>
    </source>
</reference>
<dbReference type="RefSeq" id="WP_185802332.1">
    <property type="nucleotide sequence ID" value="NZ_JACJVJ010000003.1"/>
</dbReference>
<dbReference type="GO" id="GO:0046873">
    <property type="term" value="F:metal ion transmembrane transporter activity"/>
    <property type="evidence" value="ECO:0007669"/>
    <property type="project" value="InterPro"/>
</dbReference>
<evidence type="ECO:0000313" key="7">
    <source>
        <dbReference type="EMBL" id="MBC2779038.1"/>
    </source>
</evidence>
<organism evidence="7 8">
    <name type="scientific">Parasphingopyxis marina</name>
    <dbReference type="NCBI Taxonomy" id="2761622"/>
    <lineage>
        <taxon>Bacteria</taxon>
        <taxon>Pseudomonadati</taxon>
        <taxon>Pseudomonadota</taxon>
        <taxon>Alphaproteobacteria</taxon>
        <taxon>Sphingomonadales</taxon>
        <taxon>Sphingomonadaceae</taxon>
        <taxon>Parasphingopyxis</taxon>
    </lineage>
</organism>
<dbReference type="AlphaFoldDB" id="A0A842HXY0"/>
<evidence type="ECO:0000256" key="1">
    <source>
        <dbReference type="ARBA" id="ARBA00004141"/>
    </source>
</evidence>
<keyword evidence="3 6" id="KW-0812">Transmembrane</keyword>
<comment type="similarity">
    <text evidence="2 6">Belongs to the GDT1 family.</text>
</comment>
<dbReference type="GO" id="GO:0016020">
    <property type="term" value="C:membrane"/>
    <property type="evidence" value="ECO:0007669"/>
    <property type="project" value="UniProtKB-SubCell"/>
</dbReference>
<feature type="transmembrane region" description="Helical" evidence="6">
    <location>
        <begin position="168"/>
        <end position="187"/>
    </location>
</feature>
<accession>A0A842HXY0</accession>
<keyword evidence="5 6" id="KW-0472">Membrane</keyword>
<feature type="transmembrane region" description="Helical" evidence="6">
    <location>
        <begin position="131"/>
        <end position="156"/>
    </location>
</feature>
<protein>
    <recommendedName>
        <fullName evidence="6">GDT1 family protein</fullName>
    </recommendedName>
</protein>
<keyword evidence="8" id="KW-1185">Reference proteome</keyword>
<feature type="transmembrane region" description="Helical" evidence="6">
    <location>
        <begin position="35"/>
        <end position="55"/>
    </location>
</feature>
<evidence type="ECO:0000256" key="4">
    <source>
        <dbReference type="ARBA" id="ARBA00022989"/>
    </source>
</evidence>
<dbReference type="Pfam" id="PF01169">
    <property type="entry name" value="GDT1"/>
    <property type="match status" value="2"/>
</dbReference>
<dbReference type="Proteomes" id="UP000564378">
    <property type="component" value="Unassembled WGS sequence"/>
</dbReference>
<comment type="subcellular location">
    <subcellularLocation>
        <location evidence="1 6">Membrane</location>
        <topology evidence="1 6">Multi-pass membrane protein</topology>
    </subcellularLocation>
</comment>
<keyword evidence="4 6" id="KW-1133">Transmembrane helix</keyword>
<sequence>MDSFFLPLVAAAIAEWGDKTQILAMLLAARFAKPLPLFLGIGAAAAINMGIASFGGRLLTTMIDPNAAMLFLALGFLFAGVGAFVPFRDPTTGLNWKIGTFATAFVAFLAVEIGDKTQFIAAGFGASGANWAFAAIGATLGVLLGAAPAIMMGTALREAVPLQLIRRIAGGLFLIVSSILAINALSLI</sequence>
<feature type="transmembrane region" description="Helical" evidence="6">
    <location>
        <begin position="94"/>
        <end position="111"/>
    </location>
</feature>
<dbReference type="InterPro" id="IPR001727">
    <property type="entry name" value="GDT1-like"/>
</dbReference>
<gene>
    <name evidence="7" type="ORF">H6P80_15545</name>
</gene>
<evidence type="ECO:0000256" key="2">
    <source>
        <dbReference type="ARBA" id="ARBA00009190"/>
    </source>
</evidence>
<comment type="caution">
    <text evidence="7">The sequence shown here is derived from an EMBL/GenBank/DDBJ whole genome shotgun (WGS) entry which is preliminary data.</text>
</comment>
<feature type="transmembrane region" description="Helical" evidence="6">
    <location>
        <begin position="67"/>
        <end position="87"/>
    </location>
</feature>
<dbReference type="EMBL" id="JACJVJ010000003">
    <property type="protein sequence ID" value="MBC2779038.1"/>
    <property type="molecule type" value="Genomic_DNA"/>
</dbReference>
<proteinExistence type="inferred from homology"/>